<dbReference type="EMBL" id="RBLI01000001">
    <property type="protein sequence ID" value="RKS52890.1"/>
    <property type="molecule type" value="Genomic_DNA"/>
</dbReference>
<dbReference type="Proteomes" id="UP000509322">
    <property type="component" value="Chromosome 2"/>
</dbReference>
<evidence type="ECO:0000313" key="5">
    <source>
        <dbReference type="Proteomes" id="UP000326453"/>
    </source>
</evidence>
<dbReference type="Proteomes" id="UP000326453">
    <property type="component" value="Chromosome 1"/>
</dbReference>
<reference evidence="3 4" key="1">
    <citation type="submission" date="2018-10" db="EMBL/GenBank/DDBJ databases">
        <title>Genomic Encyclopedia of Archaeal and Bacterial Type Strains, Phase II (KMG-II): from individual species to whole genera.</title>
        <authorList>
            <person name="Goeker M."/>
        </authorList>
    </citation>
    <scope>NUCLEOTIDE SEQUENCE [LARGE SCALE GENOMIC DNA]</scope>
    <source>
        <strain evidence="4">ATCC 35512 / DSM 2944 / CIP 106514 / LMD 82.5 / NBRC 102493 / NCCB 82005 / GB17</strain>
        <strain evidence="3">DSM 2944</strain>
    </source>
</reference>
<accession>A0A1I5BDB2</accession>
<dbReference type="OrthoDB" id="7058586at2"/>
<organism evidence="1 5">
    <name type="scientific">Paracoccus pantotrophus</name>
    <name type="common">Thiosphaera pantotropha</name>
    <dbReference type="NCBI Taxonomy" id="82367"/>
    <lineage>
        <taxon>Bacteria</taxon>
        <taxon>Pseudomonadati</taxon>
        <taxon>Pseudomonadota</taxon>
        <taxon>Alphaproteobacteria</taxon>
        <taxon>Rhodobacterales</taxon>
        <taxon>Paracoccaceae</taxon>
        <taxon>Paracoccus</taxon>
    </lineage>
</organism>
<dbReference type="EMBL" id="CP044426">
    <property type="protein sequence ID" value="QFG36712.1"/>
    <property type="molecule type" value="Genomic_DNA"/>
</dbReference>
<evidence type="ECO:0000313" key="3">
    <source>
        <dbReference type="EMBL" id="RKS52890.1"/>
    </source>
</evidence>
<evidence type="ECO:0000313" key="6">
    <source>
        <dbReference type="Proteomes" id="UP000509322"/>
    </source>
</evidence>
<proteinExistence type="predicted"/>
<evidence type="ECO:0000313" key="2">
    <source>
        <dbReference type="EMBL" id="QLH14275.1"/>
    </source>
</evidence>
<dbReference type="Pfam" id="PF11066">
    <property type="entry name" value="DUF2867"/>
    <property type="match status" value="1"/>
</dbReference>
<dbReference type="InterPro" id="IPR021295">
    <property type="entry name" value="DUF2867"/>
</dbReference>
<protein>
    <submittedName>
        <fullName evidence="1">DUF2867 domain-containing protein</fullName>
    </submittedName>
    <submittedName>
        <fullName evidence="3">Uncharacterized protein DUF2867</fullName>
    </submittedName>
</protein>
<reference evidence="1 5" key="2">
    <citation type="submission" date="2019-01" db="EMBL/GenBank/DDBJ databases">
        <title>Complete Genome Sequence and Annotation of the Paracoccus pantotrophus type strain DSM 2944.</title>
        <authorList>
            <person name="Bockwoldt J.A."/>
            <person name="Zimmermann M."/>
            <person name="Tiso T."/>
            <person name="Blank L.M."/>
        </authorList>
    </citation>
    <scope>NUCLEOTIDE SEQUENCE [LARGE SCALE GENOMIC DNA]</scope>
    <source>
        <strain evidence="1 5">DSM 2944</strain>
    </source>
</reference>
<gene>
    <name evidence="3" type="ORF">BDE18_2232</name>
    <name evidence="1" type="ORF">ESD82_10900</name>
    <name evidence="2" type="ORF">HYQ43_08035</name>
</gene>
<sequence>MQADQIQGVPLLAPPGRLDFLDRQTVLLPAPITPLEAWNRIRSRPLPLLGLAFRIRDAVSARFGVRRIGGLGKAPSDSVRAGQRLDFFLVEHTAPNLLVLAERDRHLDVMTCISTHGAELAITSSVVTHNRFGRTYMLVVGPAHRLIVRAMLRRLMRG</sequence>
<name>A0A1I5BDB2_PARPN</name>
<evidence type="ECO:0000313" key="4">
    <source>
        <dbReference type="Proteomes" id="UP000273626"/>
    </source>
</evidence>
<reference evidence="2 6" key="3">
    <citation type="submission" date="2020-07" db="EMBL/GenBank/DDBJ databases">
        <title>The complete genome of Paracoccus pantotrophus ACCC 10489.</title>
        <authorList>
            <person name="Si Y."/>
        </authorList>
    </citation>
    <scope>NUCLEOTIDE SEQUENCE [LARGE SCALE GENOMIC DNA]</scope>
    <source>
        <strain evidence="2 6">ACCC10489</strain>
    </source>
</reference>
<dbReference type="GeneID" id="51371077"/>
<dbReference type="AlphaFoldDB" id="A0A1I5BDB2"/>
<dbReference type="RefSeq" id="WP_024842665.1">
    <property type="nucleotide sequence ID" value="NZ_CP044426.1"/>
</dbReference>
<dbReference type="KEGG" id="ppan:ESD82_10900"/>
<dbReference type="EMBL" id="CP058690">
    <property type="protein sequence ID" value="QLH14275.1"/>
    <property type="molecule type" value="Genomic_DNA"/>
</dbReference>
<dbReference type="Proteomes" id="UP000273626">
    <property type="component" value="Unassembled WGS sequence"/>
</dbReference>
<evidence type="ECO:0000313" key="1">
    <source>
        <dbReference type="EMBL" id="QFG36712.1"/>
    </source>
</evidence>
<keyword evidence="4" id="KW-1185">Reference proteome</keyword>